<dbReference type="Proteomes" id="UP000661858">
    <property type="component" value="Unassembled WGS sequence"/>
</dbReference>
<name>A0A937JPM1_9ACTN</name>
<keyword evidence="3" id="KW-1185">Reference proteome</keyword>
<dbReference type="AlphaFoldDB" id="A0A937JPM1"/>
<accession>A0A937JPM1</accession>
<dbReference type="EMBL" id="JAERRK010000007">
    <property type="protein sequence ID" value="MBL1083607.1"/>
    <property type="molecule type" value="Genomic_DNA"/>
</dbReference>
<dbReference type="Pfam" id="PF18968">
    <property type="entry name" value="DUF5707"/>
    <property type="match status" value="1"/>
</dbReference>
<organism evidence="2 3">
    <name type="scientific">Streptomyces actinomycinicus</name>
    <dbReference type="NCBI Taxonomy" id="1695166"/>
    <lineage>
        <taxon>Bacteria</taxon>
        <taxon>Bacillati</taxon>
        <taxon>Actinomycetota</taxon>
        <taxon>Actinomycetes</taxon>
        <taxon>Kitasatosporales</taxon>
        <taxon>Streptomycetaceae</taxon>
        <taxon>Streptomyces</taxon>
    </lineage>
</organism>
<protein>
    <submittedName>
        <fullName evidence="2">Calcium-binding protein</fullName>
    </submittedName>
</protein>
<comment type="caution">
    <text evidence="2">The sequence shown here is derived from an EMBL/GenBank/DDBJ whole genome shotgun (WGS) entry which is preliminary data.</text>
</comment>
<reference evidence="2" key="1">
    <citation type="submission" date="2021-01" db="EMBL/GenBank/DDBJ databases">
        <title>WGS of actinomycetes isolated from Thailand.</title>
        <authorList>
            <person name="Thawai C."/>
        </authorList>
    </citation>
    <scope>NUCLEOTIDE SEQUENCE</scope>
    <source>
        <strain evidence="2">RCU-197</strain>
    </source>
</reference>
<feature type="chain" id="PRO_5037693170" evidence="1">
    <location>
        <begin position="26"/>
        <end position="252"/>
    </location>
</feature>
<evidence type="ECO:0000256" key="1">
    <source>
        <dbReference type="SAM" id="SignalP"/>
    </source>
</evidence>
<dbReference type="InterPro" id="IPR043761">
    <property type="entry name" value="DUF5707"/>
</dbReference>
<evidence type="ECO:0000313" key="3">
    <source>
        <dbReference type="Proteomes" id="UP000661858"/>
    </source>
</evidence>
<feature type="signal peptide" evidence="1">
    <location>
        <begin position="1"/>
        <end position="25"/>
    </location>
</feature>
<gene>
    <name evidence="2" type="ORF">JK359_16795</name>
</gene>
<evidence type="ECO:0000313" key="2">
    <source>
        <dbReference type="EMBL" id="MBL1083607.1"/>
    </source>
</evidence>
<proteinExistence type="predicted"/>
<sequence>MGKRAAATVVASLTITCLCTSTATADTRVGDTQVLAASINGGKPVVIGTAAQTRFTVTVTASDSSGIDYIDPLLYRGPITDPTGYLAAAGEPECTVSDDVTTRCTWHFAMDHSWLQTSDAGTWRLHVNATAKDGDHHWKDSAASVDFQRASKLTANAGPEPVATGKPITVTGTLSRVNWIDSRYHGYANQRVSLQFRTASGTYSTVKTVTASSTGYLKTTVTAGRDGYWRYSYAGNAGTAAVNAPGDFVDVR</sequence>
<keyword evidence="1" id="KW-0732">Signal</keyword>